<proteinExistence type="predicted"/>
<evidence type="ECO:0000259" key="2">
    <source>
        <dbReference type="Pfam" id="PF07589"/>
    </source>
</evidence>
<organism evidence="3 4">
    <name type="scientific">[Phormidium ambiguum] IAM M-71</name>
    <dbReference type="NCBI Taxonomy" id="454136"/>
    <lineage>
        <taxon>Bacteria</taxon>
        <taxon>Bacillati</taxon>
        <taxon>Cyanobacteriota</taxon>
        <taxon>Cyanophyceae</taxon>
        <taxon>Oscillatoriophycideae</taxon>
        <taxon>Aerosakkonematales</taxon>
        <taxon>Aerosakkonemataceae</taxon>
        <taxon>Floridanema</taxon>
    </lineage>
</organism>
<dbReference type="InterPro" id="IPR013424">
    <property type="entry name" value="Ice-binding_C"/>
</dbReference>
<keyword evidence="1" id="KW-0732">Signal</keyword>
<accession>A0A1U7IM89</accession>
<evidence type="ECO:0000313" key="3">
    <source>
        <dbReference type="EMBL" id="OKH38325.1"/>
    </source>
</evidence>
<evidence type="ECO:0000313" key="4">
    <source>
        <dbReference type="Proteomes" id="UP000185860"/>
    </source>
</evidence>
<dbReference type="AlphaFoldDB" id="A0A1U7IM89"/>
<comment type="caution">
    <text evidence="3">The sequence shown here is derived from an EMBL/GenBank/DDBJ whole genome shotgun (WGS) entry which is preliminary data.</text>
</comment>
<dbReference type="NCBIfam" id="TIGR02595">
    <property type="entry name" value="PEP_CTERM"/>
    <property type="match status" value="1"/>
</dbReference>
<sequence length="242" mass="25665">MINLRSAFFTLALLSLGVVSVPTSVNAFTIVDRTGFTDTEFRGLLDQGLFDELFVAESRIGNNSGTGGEREIGINQDVNLGGLPVVQGQRTWQNGGWVDFMLEYTGSLVNYTVGGQLFSTNAFSGPVTDIFLRTRAADKSTMALSNLFFNGVEIGDLFSSGSGGSDIDYLQISKISTPFTLTGKSLMSWTGTRPNNSALAYQIKVGTTPQAESVPEPGTVGALLAAGVLSVGLKRKQKAAQS</sequence>
<evidence type="ECO:0000256" key="1">
    <source>
        <dbReference type="SAM" id="SignalP"/>
    </source>
</evidence>
<feature type="chain" id="PRO_5013092394" description="Ice-binding protein C-terminal domain-containing protein" evidence="1">
    <location>
        <begin position="28"/>
        <end position="242"/>
    </location>
</feature>
<dbReference type="Pfam" id="PF07589">
    <property type="entry name" value="PEP-CTERM"/>
    <property type="match status" value="1"/>
</dbReference>
<dbReference type="InterPro" id="IPR049671">
    <property type="entry name" value="Choice_anch_W"/>
</dbReference>
<dbReference type="Proteomes" id="UP000185860">
    <property type="component" value="Unassembled WGS sequence"/>
</dbReference>
<feature type="domain" description="Ice-binding protein C-terminal" evidence="2">
    <location>
        <begin position="213"/>
        <end position="236"/>
    </location>
</feature>
<feature type="signal peptide" evidence="1">
    <location>
        <begin position="1"/>
        <end position="27"/>
    </location>
</feature>
<dbReference type="EMBL" id="MRCE01000008">
    <property type="protein sequence ID" value="OKH38325.1"/>
    <property type="molecule type" value="Genomic_DNA"/>
</dbReference>
<dbReference type="NCBIfam" id="NF041928">
    <property type="entry name" value="choice_anch_W"/>
    <property type="match status" value="1"/>
</dbReference>
<dbReference type="OrthoDB" id="509365at2"/>
<dbReference type="RefSeq" id="WP_073593292.1">
    <property type="nucleotide sequence ID" value="NZ_MRCE01000008.1"/>
</dbReference>
<reference evidence="3 4" key="1">
    <citation type="submission" date="2016-11" db="EMBL/GenBank/DDBJ databases">
        <title>Draft Genome Sequences of Nine Cyanobacterial Strains from Diverse Habitats.</title>
        <authorList>
            <person name="Zhu T."/>
            <person name="Hou S."/>
            <person name="Lu X."/>
            <person name="Hess W.R."/>
        </authorList>
    </citation>
    <scope>NUCLEOTIDE SEQUENCE [LARGE SCALE GENOMIC DNA]</scope>
    <source>
        <strain evidence="3 4">IAM M-71</strain>
    </source>
</reference>
<gene>
    <name evidence="3" type="ORF">NIES2119_09820</name>
</gene>
<protein>
    <recommendedName>
        <fullName evidence="2">Ice-binding protein C-terminal domain-containing protein</fullName>
    </recommendedName>
</protein>
<name>A0A1U7IM89_9CYAN</name>